<organism evidence="2 3">
    <name type="scientific">Handroanthus impetiginosus</name>
    <dbReference type="NCBI Taxonomy" id="429701"/>
    <lineage>
        <taxon>Eukaryota</taxon>
        <taxon>Viridiplantae</taxon>
        <taxon>Streptophyta</taxon>
        <taxon>Embryophyta</taxon>
        <taxon>Tracheophyta</taxon>
        <taxon>Spermatophyta</taxon>
        <taxon>Magnoliopsida</taxon>
        <taxon>eudicotyledons</taxon>
        <taxon>Gunneridae</taxon>
        <taxon>Pentapetalae</taxon>
        <taxon>asterids</taxon>
        <taxon>lamiids</taxon>
        <taxon>Lamiales</taxon>
        <taxon>Bignoniaceae</taxon>
        <taxon>Crescentiina</taxon>
        <taxon>Tabebuia alliance</taxon>
        <taxon>Handroanthus</taxon>
    </lineage>
</organism>
<evidence type="ECO:0000256" key="1">
    <source>
        <dbReference type="SAM" id="Phobius"/>
    </source>
</evidence>
<keyword evidence="1" id="KW-0812">Transmembrane</keyword>
<keyword evidence="3" id="KW-1185">Reference proteome</keyword>
<proteinExistence type="predicted"/>
<protein>
    <submittedName>
        <fullName evidence="2">Uncharacterized protein</fullName>
    </submittedName>
</protein>
<evidence type="ECO:0000313" key="2">
    <source>
        <dbReference type="EMBL" id="PIN13578.1"/>
    </source>
</evidence>
<gene>
    <name evidence="2" type="ORF">CDL12_13813</name>
</gene>
<dbReference type="Proteomes" id="UP000231279">
    <property type="component" value="Unassembled WGS sequence"/>
</dbReference>
<dbReference type="AlphaFoldDB" id="A0A2G9H7S8"/>
<dbReference type="EMBL" id="NKXS01002450">
    <property type="protein sequence ID" value="PIN13578.1"/>
    <property type="molecule type" value="Genomic_DNA"/>
</dbReference>
<name>A0A2G9H7S8_9LAMI</name>
<comment type="caution">
    <text evidence="2">The sequence shown here is derived from an EMBL/GenBank/DDBJ whole genome shotgun (WGS) entry which is preliminary data.</text>
</comment>
<evidence type="ECO:0000313" key="3">
    <source>
        <dbReference type="Proteomes" id="UP000231279"/>
    </source>
</evidence>
<accession>A0A2G9H7S8</accession>
<reference evidence="3" key="1">
    <citation type="journal article" date="2018" name="Gigascience">
        <title>Genome assembly of the Pink Ipe (Handroanthus impetiginosus, Bignoniaceae), a highly valued, ecologically keystone Neotropical timber forest tree.</title>
        <authorList>
            <person name="Silva-Junior O.B."/>
            <person name="Grattapaglia D."/>
            <person name="Novaes E."/>
            <person name="Collevatti R.G."/>
        </authorList>
    </citation>
    <scope>NUCLEOTIDE SEQUENCE [LARGE SCALE GENOMIC DNA]</scope>
    <source>
        <strain evidence="3">cv. UFG-1</strain>
    </source>
</reference>
<feature type="transmembrane region" description="Helical" evidence="1">
    <location>
        <begin position="102"/>
        <end position="125"/>
    </location>
</feature>
<keyword evidence="1" id="KW-0472">Membrane</keyword>
<keyword evidence="1" id="KW-1133">Transmembrane helix</keyword>
<sequence length="167" mass="18932">MQKLRVLQDQETPVANHLSPATTDFSLGQLITYGTLKVYKQPRFLLQFPSMLCSGKLVDFPQGNGEAITLHWFQNSLSLKISPQRMPANDATQLNTLSLVSFFLFITISGAIYFLSFYFVLELYLGSEAQIFRRRIFFLCYFSLGQKNENAAAILWSQHACDQAASD</sequence>